<comment type="caution">
    <text evidence="4">The sequence shown here is derived from an EMBL/GenBank/DDBJ whole genome shotgun (WGS) entry which is preliminary data.</text>
</comment>
<keyword evidence="5" id="KW-1185">Reference proteome</keyword>
<dbReference type="Gene3D" id="1.10.8.270">
    <property type="entry name" value="putative rabgap domain of human tbc1 domain family member 14 like domains"/>
    <property type="match status" value="1"/>
</dbReference>
<evidence type="ECO:0000259" key="3">
    <source>
        <dbReference type="PROSITE" id="PS50086"/>
    </source>
</evidence>
<dbReference type="PANTHER" id="PTHR22957:SF466">
    <property type="entry name" value="SI:DKEY-238D18.4"/>
    <property type="match status" value="1"/>
</dbReference>
<evidence type="ECO:0000256" key="2">
    <source>
        <dbReference type="SAM" id="MobiDB-lite"/>
    </source>
</evidence>
<gene>
    <name evidence="4" type="ORF">RRG08_056964</name>
</gene>
<dbReference type="AlphaFoldDB" id="A0AAE1CST5"/>
<dbReference type="InterPro" id="IPR000195">
    <property type="entry name" value="Rab-GAP-TBC_dom"/>
</dbReference>
<evidence type="ECO:0000313" key="5">
    <source>
        <dbReference type="Proteomes" id="UP001283361"/>
    </source>
</evidence>
<dbReference type="Proteomes" id="UP001283361">
    <property type="component" value="Unassembled WGS sequence"/>
</dbReference>
<reference evidence="4" key="1">
    <citation type="journal article" date="2023" name="G3 (Bethesda)">
        <title>A reference genome for the long-term kleptoplast-retaining sea slug Elysia crispata morphotype clarki.</title>
        <authorList>
            <person name="Eastman K.E."/>
            <person name="Pendleton A.L."/>
            <person name="Shaikh M.A."/>
            <person name="Suttiyut T."/>
            <person name="Ogas R."/>
            <person name="Tomko P."/>
            <person name="Gavelis G."/>
            <person name="Widhalm J.R."/>
            <person name="Wisecaver J.H."/>
        </authorList>
    </citation>
    <scope>NUCLEOTIDE SEQUENCE</scope>
    <source>
        <strain evidence="4">ECLA1</strain>
    </source>
</reference>
<keyword evidence="1" id="KW-0343">GTPase activation</keyword>
<proteinExistence type="predicted"/>
<dbReference type="InterPro" id="IPR035969">
    <property type="entry name" value="Rab-GAP_TBC_sf"/>
</dbReference>
<dbReference type="EMBL" id="JAWDGP010006888">
    <property type="protein sequence ID" value="KAK3733609.1"/>
    <property type="molecule type" value="Genomic_DNA"/>
</dbReference>
<dbReference type="Pfam" id="PF00566">
    <property type="entry name" value="RabGAP-TBC"/>
    <property type="match status" value="1"/>
</dbReference>
<dbReference type="PANTHER" id="PTHR22957">
    <property type="entry name" value="TBC1 DOMAIN FAMILY MEMBER GTPASE-ACTIVATING PROTEIN"/>
    <property type="match status" value="1"/>
</dbReference>
<protein>
    <recommendedName>
        <fullName evidence="3">Rab-GAP TBC domain-containing protein</fullName>
    </recommendedName>
</protein>
<dbReference type="PROSITE" id="PS50086">
    <property type="entry name" value="TBC_RABGAP"/>
    <property type="match status" value="1"/>
</dbReference>
<accession>A0AAE1CST5</accession>
<evidence type="ECO:0000313" key="4">
    <source>
        <dbReference type="EMBL" id="KAK3733609.1"/>
    </source>
</evidence>
<evidence type="ECO:0000256" key="1">
    <source>
        <dbReference type="ARBA" id="ARBA00022468"/>
    </source>
</evidence>
<dbReference type="GO" id="GO:0005096">
    <property type="term" value="F:GTPase activator activity"/>
    <property type="evidence" value="ECO:0007669"/>
    <property type="project" value="UniProtKB-KW"/>
</dbReference>
<dbReference type="SMART" id="SM00164">
    <property type="entry name" value="TBC"/>
    <property type="match status" value="1"/>
</dbReference>
<sequence length="520" mass="60390">MESDSIESGYVGDLDADNEEERNTKPMTHIVQRPCSHDGSFEQVDIIPSKLPPAGIELNTDVLLTSRTDPLTRSQFQAMLDPDGRLISEHALRKAVFLGGVSPDIRKEVWSFLFGLYPCNSTTREREAILIDNIVHYHEMKTRWKTMLVVNSVPGSTPIEQGLYARYQFAEDPGPGCDRDNEAERKLKERLAPLVTGKRADQIDFESLGHTDLQRQYSSSEMRQRIDFMRLQAQVQVNRERVDVLKLRSNMRVIDKDVPRTDRDQEYFRGKANPRLGQMREILLTFVAYHDQVGYAQGMNDILSRFLYVMGSEAETYWCFKTYMEKIRNDFMEEGLTRKIDLVRMLLKEMDPALLKHLELIDLGNLFFCHRWLLLGFKREFSYQDSLRCFEILSSHHLELSSLEAERAVMREERREFENTGGDTRTVGSSTTQKDYTFEVFMCATVLTECRDDFFLCLDCGQAFSYLNSLKFDLDSLLTKSERMFFVYCKKTVCDSFQIVDTKEDVPSKQQPWSLASIFR</sequence>
<name>A0AAE1CST5_9GAST</name>
<feature type="domain" description="Rab-GAP TBC" evidence="3">
    <location>
        <begin position="100"/>
        <end position="397"/>
    </location>
</feature>
<organism evidence="4 5">
    <name type="scientific">Elysia crispata</name>
    <name type="common">lettuce slug</name>
    <dbReference type="NCBI Taxonomy" id="231223"/>
    <lineage>
        <taxon>Eukaryota</taxon>
        <taxon>Metazoa</taxon>
        <taxon>Spiralia</taxon>
        <taxon>Lophotrochozoa</taxon>
        <taxon>Mollusca</taxon>
        <taxon>Gastropoda</taxon>
        <taxon>Heterobranchia</taxon>
        <taxon>Euthyneura</taxon>
        <taxon>Panpulmonata</taxon>
        <taxon>Sacoglossa</taxon>
        <taxon>Placobranchoidea</taxon>
        <taxon>Plakobranchidae</taxon>
        <taxon>Elysia</taxon>
    </lineage>
</organism>
<dbReference type="Gene3D" id="1.10.472.80">
    <property type="entry name" value="Ypt/Rab-GAP domain of gyp1p, domain 3"/>
    <property type="match status" value="1"/>
</dbReference>
<dbReference type="SUPFAM" id="SSF47923">
    <property type="entry name" value="Ypt/Rab-GAP domain of gyp1p"/>
    <property type="match status" value="2"/>
</dbReference>
<feature type="region of interest" description="Disordered" evidence="2">
    <location>
        <begin position="1"/>
        <end position="28"/>
    </location>
</feature>